<dbReference type="InterPro" id="IPR040168">
    <property type="entry name" value="Not2/3/5"/>
</dbReference>
<comment type="caution">
    <text evidence="4">The sequence shown here is derived from an EMBL/GenBank/DDBJ whole genome shotgun (WGS) entry which is preliminary data.</text>
</comment>
<protein>
    <submittedName>
        <fullName evidence="4">Not2 not3 not5 family protein</fullName>
    </submittedName>
</protein>
<dbReference type="EMBL" id="JROU02002019">
    <property type="protein sequence ID" value="OEH74505.1"/>
    <property type="molecule type" value="Genomic_DNA"/>
</dbReference>
<keyword evidence="5" id="KW-1185">Reference proteome</keyword>
<dbReference type="Gene3D" id="2.30.30.1020">
    <property type="entry name" value="CCR4-NOT complex subunit 2/3/5, C-terminal domain"/>
    <property type="match status" value="1"/>
</dbReference>
<dbReference type="GO" id="GO:0030015">
    <property type="term" value="C:CCR4-NOT core complex"/>
    <property type="evidence" value="ECO:0007669"/>
    <property type="project" value="InterPro"/>
</dbReference>
<sequence length="264" mass="27653">MRYEGAARGGAADTRLEVGAAAASGGGGTGGNTRSSSVSPLSSRALSLAASGMANSGASAVCAAAAAEAGEMTAEELLFETTARAKQHNRNHFGLLGILKVIKTTDVDLNVLALGTDLTTLGYNLNSTECLYGAFTSPISETPVTKTVEDMLPQCYVTAAPVPFRASNLERLELKTLLYIFYSSPRLLLQIRGGPWRGPPNPKAAPGWGGSPAATAAGKQRPFVGFLPASCFLPESEIRSSLQQGYKEAEERLLVSQQLCQCPR</sequence>
<organism evidence="4 5">
    <name type="scientific">Cyclospora cayetanensis</name>
    <dbReference type="NCBI Taxonomy" id="88456"/>
    <lineage>
        <taxon>Eukaryota</taxon>
        <taxon>Sar</taxon>
        <taxon>Alveolata</taxon>
        <taxon>Apicomplexa</taxon>
        <taxon>Conoidasida</taxon>
        <taxon>Coccidia</taxon>
        <taxon>Eucoccidiorida</taxon>
        <taxon>Eimeriorina</taxon>
        <taxon>Eimeriidae</taxon>
        <taxon>Cyclospora</taxon>
    </lineage>
</organism>
<dbReference type="Proteomes" id="UP000095192">
    <property type="component" value="Unassembled WGS sequence"/>
</dbReference>
<name>A0A1D3CTJ4_9EIME</name>
<comment type="similarity">
    <text evidence="1">Belongs to the CNOT2/3/5 family.</text>
</comment>
<evidence type="ECO:0000256" key="2">
    <source>
        <dbReference type="ARBA" id="ARBA00023015"/>
    </source>
</evidence>
<dbReference type="PANTHER" id="PTHR23326">
    <property type="entry name" value="CCR4 NOT-RELATED"/>
    <property type="match status" value="1"/>
</dbReference>
<evidence type="ECO:0000313" key="4">
    <source>
        <dbReference type="EMBL" id="OEH74505.1"/>
    </source>
</evidence>
<dbReference type="VEuPathDB" id="ToxoDB:LOC34620558"/>
<accession>A0A1D3CTJ4</accession>
<dbReference type="AlphaFoldDB" id="A0A1D3CTJ4"/>
<evidence type="ECO:0000256" key="1">
    <source>
        <dbReference type="ARBA" id="ARBA00007682"/>
    </source>
</evidence>
<evidence type="ECO:0000256" key="3">
    <source>
        <dbReference type="ARBA" id="ARBA00023163"/>
    </source>
</evidence>
<reference evidence="4 5" key="1">
    <citation type="journal article" date="2016" name="BMC Genomics">
        <title>Comparative genomics reveals Cyclospora cayetanensis possesses coccidia-like metabolism and invasion components but unique surface antigens.</title>
        <authorList>
            <person name="Liu S."/>
            <person name="Wang L."/>
            <person name="Zheng H."/>
            <person name="Xu Z."/>
            <person name="Roellig D.M."/>
            <person name="Li N."/>
            <person name="Frace M.A."/>
            <person name="Tang K."/>
            <person name="Arrowood M.J."/>
            <person name="Moss D.M."/>
            <person name="Zhang L."/>
            <person name="Feng Y."/>
            <person name="Xiao L."/>
        </authorList>
    </citation>
    <scope>NUCLEOTIDE SEQUENCE [LARGE SCALE GENOMIC DNA]</scope>
    <source>
        <strain evidence="4 5">CHN_HEN01</strain>
    </source>
</reference>
<dbReference type="VEuPathDB" id="ToxoDB:cyc_03950"/>
<keyword evidence="3" id="KW-0804">Transcription</keyword>
<dbReference type="InParanoid" id="A0A1D3CTJ4"/>
<dbReference type="InterPro" id="IPR038635">
    <property type="entry name" value="CCR4-NOT_su2/3/5_C_sf"/>
</dbReference>
<proteinExistence type="inferred from homology"/>
<gene>
    <name evidence="4" type="ORF">cyc_03950</name>
</gene>
<keyword evidence="2" id="KW-0805">Transcription regulation</keyword>
<evidence type="ECO:0000313" key="5">
    <source>
        <dbReference type="Proteomes" id="UP000095192"/>
    </source>
</evidence>